<keyword evidence="3" id="KW-1185">Reference proteome</keyword>
<evidence type="ECO:0000256" key="1">
    <source>
        <dbReference type="SAM" id="Phobius"/>
    </source>
</evidence>
<evidence type="ECO:0000313" key="3">
    <source>
        <dbReference type="Proteomes" id="UP001165667"/>
    </source>
</evidence>
<accession>A0AA41YXK6</accession>
<feature type="transmembrane region" description="Helical" evidence="1">
    <location>
        <begin position="179"/>
        <end position="200"/>
    </location>
</feature>
<dbReference type="Proteomes" id="UP001165667">
    <property type="component" value="Unassembled WGS sequence"/>
</dbReference>
<sequence>MAVPASAASVTYTYAGIVDYGYDRAGIFGSNTELTGQAFRLIETFDFAKAAYRYVDAEQSLQFGGTERGFSNSASLTLTIGDTLRSIADLSDYIYSGSVTGKHQDFVKDSSGYEYSGFYVASTLMPADYGSQFSLTSKDATFIGNYQYFDANDAARATYASFDVSSLTVTNAAISAVPLPGSLSMFGAGLLGLGVVRYGVRRRQKTV</sequence>
<comment type="caution">
    <text evidence="2">The sequence shown here is derived from an EMBL/GenBank/DDBJ whole genome shotgun (WGS) entry which is preliminary data.</text>
</comment>
<dbReference type="EMBL" id="JAMOIM010000001">
    <property type="protein sequence ID" value="MCW6506700.1"/>
    <property type="molecule type" value="Genomic_DNA"/>
</dbReference>
<reference evidence="2" key="1">
    <citation type="submission" date="2022-05" db="EMBL/GenBank/DDBJ databases">
        <authorList>
            <person name="Pankratov T."/>
        </authorList>
    </citation>
    <scope>NUCLEOTIDE SEQUENCE</scope>
    <source>
        <strain evidence="2">BP6-180914</strain>
    </source>
</reference>
<gene>
    <name evidence="2" type="ORF">M8523_01535</name>
</gene>
<evidence type="ECO:0000313" key="2">
    <source>
        <dbReference type="EMBL" id="MCW6506700.1"/>
    </source>
</evidence>
<organism evidence="2 3">
    <name type="scientific">Lichenifustis flavocetrariae</name>
    <dbReference type="NCBI Taxonomy" id="2949735"/>
    <lineage>
        <taxon>Bacteria</taxon>
        <taxon>Pseudomonadati</taxon>
        <taxon>Pseudomonadota</taxon>
        <taxon>Alphaproteobacteria</taxon>
        <taxon>Hyphomicrobiales</taxon>
        <taxon>Lichenihabitantaceae</taxon>
        <taxon>Lichenifustis</taxon>
    </lineage>
</organism>
<evidence type="ECO:0008006" key="4">
    <source>
        <dbReference type="Google" id="ProtNLM"/>
    </source>
</evidence>
<protein>
    <recommendedName>
        <fullName evidence="4">VPLPA-CTERM sorting domain-containing protein</fullName>
    </recommendedName>
</protein>
<keyword evidence="1" id="KW-0812">Transmembrane</keyword>
<proteinExistence type="predicted"/>
<dbReference type="AlphaFoldDB" id="A0AA41YXK6"/>
<keyword evidence="1" id="KW-1133">Transmembrane helix</keyword>
<name>A0AA41YXK6_9HYPH</name>
<dbReference type="RefSeq" id="WP_282583050.1">
    <property type="nucleotide sequence ID" value="NZ_JAMOIM010000001.1"/>
</dbReference>
<keyword evidence="1" id="KW-0472">Membrane</keyword>